<keyword evidence="7 14" id="KW-0812">Transmembrane</keyword>
<dbReference type="Pfam" id="PF03717">
    <property type="entry name" value="PBP_dimer"/>
    <property type="match status" value="1"/>
</dbReference>
<evidence type="ECO:0000256" key="1">
    <source>
        <dbReference type="ARBA" id="ARBA00004167"/>
    </source>
</evidence>
<comment type="function">
    <text evidence="14">Catalyzes cross-linking of the peptidoglycan cell wall.</text>
</comment>
<keyword evidence="3 14" id="KW-1003">Cell membrane</keyword>
<dbReference type="KEGG" id="ppai:E1956_02540"/>
<dbReference type="GO" id="GO:0008658">
    <property type="term" value="F:penicillin binding"/>
    <property type="evidence" value="ECO:0007669"/>
    <property type="project" value="InterPro"/>
</dbReference>
<dbReference type="InterPro" id="IPR001460">
    <property type="entry name" value="PCN-bd_Tpept"/>
</dbReference>
<feature type="transmembrane region" description="Helical" evidence="14">
    <location>
        <begin position="21"/>
        <end position="42"/>
    </location>
</feature>
<gene>
    <name evidence="14 18" type="primary">mrdA</name>
    <name evidence="18" type="ORF">E1956_02540</name>
</gene>
<dbReference type="SUPFAM" id="SSF56519">
    <property type="entry name" value="Penicillin binding protein dimerisation domain"/>
    <property type="match status" value="1"/>
</dbReference>
<dbReference type="InterPro" id="IPR050515">
    <property type="entry name" value="Beta-lactam/transpept"/>
</dbReference>
<evidence type="ECO:0000256" key="12">
    <source>
        <dbReference type="ARBA" id="ARBA00023136"/>
    </source>
</evidence>
<dbReference type="AlphaFoldDB" id="A0A4P7CR04"/>
<evidence type="ECO:0000256" key="3">
    <source>
        <dbReference type="ARBA" id="ARBA00022475"/>
    </source>
</evidence>
<dbReference type="RefSeq" id="WP_134747124.1">
    <property type="nucleotide sequence ID" value="NZ_CP038148.1"/>
</dbReference>
<feature type="domain" description="Penicillin-binding protein transpeptidase" evidence="16">
    <location>
        <begin position="283"/>
        <end position="623"/>
    </location>
</feature>
<comment type="catalytic activity">
    <reaction evidence="14">
        <text>Preferential cleavage: (Ac)2-L-Lys-D-Ala-|-D-Ala. Also transpeptidation of peptidyl-alanyl moieties that are N-acyl substituents of D-alanine.</text>
        <dbReference type="EC" id="3.4.16.4"/>
    </reaction>
</comment>
<evidence type="ECO:0000256" key="10">
    <source>
        <dbReference type="ARBA" id="ARBA00022984"/>
    </source>
</evidence>
<feature type="compositionally biased region" description="Basic and acidic residues" evidence="15">
    <location>
        <begin position="194"/>
        <end position="206"/>
    </location>
</feature>
<organism evidence="18 19">
    <name type="scientific">Paraburkholderia pallida</name>
    <dbReference type="NCBI Taxonomy" id="2547399"/>
    <lineage>
        <taxon>Bacteria</taxon>
        <taxon>Pseudomonadati</taxon>
        <taxon>Pseudomonadota</taxon>
        <taxon>Betaproteobacteria</taxon>
        <taxon>Burkholderiales</taxon>
        <taxon>Burkholderiaceae</taxon>
        <taxon>Paraburkholderia</taxon>
    </lineage>
</organism>
<keyword evidence="9 14" id="KW-0133">Cell shape</keyword>
<feature type="compositionally biased region" description="Low complexity" evidence="15">
    <location>
        <begin position="765"/>
        <end position="781"/>
    </location>
</feature>
<dbReference type="PANTHER" id="PTHR30627:SF2">
    <property type="entry name" value="PEPTIDOGLYCAN D,D-TRANSPEPTIDASE MRDA"/>
    <property type="match status" value="1"/>
</dbReference>
<dbReference type="GO" id="GO:0006508">
    <property type="term" value="P:proteolysis"/>
    <property type="evidence" value="ECO:0007669"/>
    <property type="project" value="UniProtKB-KW"/>
</dbReference>
<keyword evidence="19" id="KW-1185">Reference proteome</keyword>
<dbReference type="InterPro" id="IPR012338">
    <property type="entry name" value="Beta-lactam/transpept-like"/>
</dbReference>
<dbReference type="GO" id="GO:0071972">
    <property type="term" value="F:peptidoglycan L,D-transpeptidase activity"/>
    <property type="evidence" value="ECO:0007669"/>
    <property type="project" value="TreeGrafter"/>
</dbReference>
<evidence type="ECO:0000256" key="14">
    <source>
        <dbReference type="HAMAP-Rule" id="MF_02081"/>
    </source>
</evidence>
<dbReference type="OrthoDB" id="9789078at2"/>
<dbReference type="InterPro" id="IPR017790">
    <property type="entry name" value="Penicillin-binding_protein_2"/>
</dbReference>
<keyword evidence="11 14" id="KW-1133">Transmembrane helix</keyword>
<evidence type="ECO:0000256" key="7">
    <source>
        <dbReference type="ARBA" id="ARBA00022692"/>
    </source>
</evidence>
<feature type="compositionally biased region" description="Low complexity" evidence="15">
    <location>
        <begin position="805"/>
        <end position="814"/>
    </location>
</feature>
<evidence type="ECO:0000313" key="19">
    <source>
        <dbReference type="Proteomes" id="UP000295727"/>
    </source>
</evidence>
<keyword evidence="12 14" id="KW-0472">Membrane</keyword>
<comment type="subcellular location">
    <subcellularLocation>
        <location evidence="14">Cell inner membrane</location>
        <topology evidence="14">Single-pass membrane protein</topology>
    </subcellularLocation>
    <subcellularLocation>
        <location evidence="2">Cell membrane</location>
    </subcellularLocation>
    <subcellularLocation>
        <location evidence="1">Membrane</location>
        <topology evidence="1">Single-pass membrane protein</topology>
    </subcellularLocation>
</comment>
<evidence type="ECO:0000256" key="11">
    <source>
        <dbReference type="ARBA" id="ARBA00022989"/>
    </source>
</evidence>
<comment type="pathway">
    <text evidence="14">Cell wall biogenesis; peptidoglycan biosynthesis.</text>
</comment>
<evidence type="ECO:0000256" key="2">
    <source>
        <dbReference type="ARBA" id="ARBA00004236"/>
    </source>
</evidence>
<accession>A0A4P7CR04</accession>
<evidence type="ECO:0000313" key="18">
    <source>
        <dbReference type="EMBL" id="QBQ96163.1"/>
    </source>
</evidence>
<proteinExistence type="inferred from homology"/>
<keyword evidence="6 14" id="KW-0645">Protease</keyword>
<keyword evidence="10 14" id="KW-0573">Peptidoglycan synthesis</keyword>
<keyword evidence="5 14" id="KW-0121">Carboxypeptidase</keyword>
<evidence type="ECO:0000256" key="15">
    <source>
        <dbReference type="SAM" id="MobiDB-lite"/>
    </source>
</evidence>
<dbReference type="UniPathway" id="UPA00219"/>
<dbReference type="GO" id="GO:0009002">
    <property type="term" value="F:serine-type D-Ala-D-Ala carboxypeptidase activity"/>
    <property type="evidence" value="ECO:0007669"/>
    <property type="project" value="UniProtKB-UniRule"/>
</dbReference>
<reference evidence="18 19" key="1">
    <citation type="submission" date="2019-03" db="EMBL/GenBank/DDBJ databases">
        <title>Paraburkholderia sp. 7MH5, isolated from subtropical forest soil.</title>
        <authorList>
            <person name="Gao Z.-H."/>
            <person name="Qiu L.-H."/>
        </authorList>
    </citation>
    <scope>NUCLEOTIDE SEQUENCE [LARGE SCALE GENOMIC DNA]</scope>
    <source>
        <strain evidence="18 19">7MH5</strain>
    </source>
</reference>
<sequence>MTEFKDTQQQLTKFRLRVAAAGLFVFVCFGLIAFRFLFLQVWNHSKYSLQADENRISVAPIVPNRGIITDRNGVVLAKNYSAYTLEITPSKLTDTLDNTIDQLSTVIPIDQRDRRRFKKLLEDSKNFESLPIRTRLTDDEVARFTAQRFRFPGVEVRARLFRQYPLGTTAAHVIGYIGRISQRDQDRIDDESDKNESDPEHYDPRLDANNYKGTDYIGKIGVEQSYETELHGLTGFEEVEVTAGGRPVRTLKRTQATPGNNLVLSLDIGLQQVAEQAFAGKRGALVAIEPSTGDILAFVSAPSFDPNSFVDGIDQQTWDALNNSPDHPLLNRPLHGTYPPGSTYKPFMALAALTLHKRTPSWGFSDPGYYMFGGHRFNNDVRSGQGWIDMNKAIMVSNDTYFFMLAHDLGVDNIANFMKPLGFGQLTGIDIAGEARGILPSTEWKRKAYRKPEQQKWYEGETISLGIGQGYNSFTILQLAHATATLADNGILMKPHLVKEIENPITKAQQLTVPSESGRLNVKQSDIDVVKRGMENVTMNPSGTAYQVFRNAPYTSAGKTGTAQVFSLQGAKYQAHALAEHLRDHALFIAFAPADKPQIAVALVVENGGWGAQAAGPIARRVLDYWLIDRLKPGVEQAAVAQAASATQDASTPTIGGAPQAASQAASESTATLPVKVAAGFTPLPIPGAASAAEAASAAAAASAAEAASAASATSGAPAMSAPGKVPAAAATAAAKSASAGAKTRQAPAQPVTPEAPKGTDAVNGGTSASASDAAATDGDAPAQRPAATALQRHFGPGPHRPRRPASAPEAATLAPPPKPATGGIDE</sequence>
<dbReference type="HAMAP" id="MF_02081">
    <property type="entry name" value="MrdA_transpept"/>
    <property type="match status" value="1"/>
</dbReference>
<feature type="region of interest" description="Disordered" evidence="15">
    <location>
        <begin position="737"/>
        <end position="827"/>
    </location>
</feature>
<dbReference type="Gene3D" id="3.30.1390.30">
    <property type="entry name" value="Penicillin-binding protein 2a, domain 3"/>
    <property type="match status" value="1"/>
</dbReference>
<keyword evidence="8 14" id="KW-0378">Hydrolase</keyword>
<keyword evidence="13 14" id="KW-0961">Cell wall biogenesis/degradation</keyword>
<feature type="domain" description="Penicillin-binding protein dimerisation" evidence="17">
    <location>
        <begin position="61"/>
        <end position="251"/>
    </location>
</feature>
<comment type="caution">
    <text evidence="14">Lacks conserved residue(s) required for the propagation of feature annotation.</text>
</comment>
<evidence type="ECO:0000259" key="16">
    <source>
        <dbReference type="Pfam" id="PF00905"/>
    </source>
</evidence>
<dbReference type="SUPFAM" id="SSF56601">
    <property type="entry name" value="beta-lactamase/transpeptidase-like"/>
    <property type="match status" value="1"/>
</dbReference>
<dbReference type="Gene3D" id="3.40.710.10">
    <property type="entry name" value="DD-peptidase/beta-lactamase superfamily"/>
    <property type="match status" value="1"/>
</dbReference>
<name>A0A4P7CR04_9BURK</name>
<evidence type="ECO:0000256" key="6">
    <source>
        <dbReference type="ARBA" id="ARBA00022670"/>
    </source>
</evidence>
<dbReference type="Pfam" id="PF00905">
    <property type="entry name" value="Transpeptidase"/>
    <property type="match status" value="1"/>
</dbReference>
<dbReference type="Proteomes" id="UP000295727">
    <property type="component" value="Chromosome 1"/>
</dbReference>
<feature type="active site" description="Acyl-ester intermediate" evidence="14">
    <location>
        <position position="342"/>
    </location>
</feature>
<dbReference type="NCBIfam" id="TIGR03423">
    <property type="entry name" value="pbp2_mrdA"/>
    <property type="match status" value="1"/>
</dbReference>
<keyword evidence="4 14" id="KW-0997">Cell inner membrane</keyword>
<evidence type="ECO:0000256" key="9">
    <source>
        <dbReference type="ARBA" id="ARBA00022960"/>
    </source>
</evidence>
<dbReference type="GO" id="GO:0005886">
    <property type="term" value="C:plasma membrane"/>
    <property type="evidence" value="ECO:0007669"/>
    <property type="project" value="UniProtKB-SubCell"/>
</dbReference>
<dbReference type="InterPro" id="IPR036138">
    <property type="entry name" value="PBP_dimer_sf"/>
</dbReference>
<dbReference type="EMBL" id="CP038148">
    <property type="protein sequence ID" value="QBQ96163.1"/>
    <property type="molecule type" value="Genomic_DNA"/>
</dbReference>
<comment type="similarity">
    <text evidence="14">Belongs to the transpeptidase family. MrdA subfamily.</text>
</comment>
<dbReference type="GO" id="GO:0008360">
    <property type="term" value="P:regulation of cell shape"/>
    <property type="evidence" value="ECO:0007669"/>
    <property type="project" value="UniProtKB-KW"/>
</dbReference>
<dbReference type="GO" id="GO:0009252">
    <property type="term" value="P:peptidoglycan biosynthetic process"/>
    <property type="evidence" value="ECO:0007669"/>
    <property type="project" value="UniProtKB-UniRule"/>
</dbReference>
<dbReference type="GO" id="GO:0071555">
    <property type="term" value="P:cell wall organization"/>
    <property type="evidence" value="ECO:0007669"/>
    <property type="project" value="UniProtKB-KW"/>
</dbReference>
<evidence type="ECO:0000256" key="4">
    <source>
        <dbReference type="ARBA" id="ARBA00022519"/>
    </source>
</evidence>
<dbReference type="Gene3D" id="3.90.1310.10">
    <property type="entry name" value="Penicillin-binding protein 2a (Domain 2)"/>
    <property type="match status" value="1"/>
</dbReference>
<dbReference type="EC" id="3.4.16.4" evidence="14"/>
<dbReference type="InterPro" id="IPR005311">
    <property type="entry name" value="PBP_dimer"/>
</dbReference>
<dbReference type="PANTHER" id="PTHR30627">
    <property type="entry name" value="PEPTIDOGLYCAN D,D-TRANSPEPTIDASE"/>
    <property type="match status" value="1"/>
</dbReference>
<feature type="region of interest" description="Disordered" evidence="15">
    <location>
        <begin position="184"/>
        <end position="208"/>
    </location>
</feature>
<protein>
    <recommendedName>
        <fullName evidence="14">Peptidoglycan D,D-transpeptidase MrdA</fullName>
        <ecNumber evidence="14">3.4.16.4</ecNumber>
    </recommendedName>
    <alternativeName>
        <fullName evidence="14">Penicillin-binding protein 2</fullName>
        <shortName evidence="14">PBP-2</shortName>
    </alternativeName>
</protein>
<evidence type="ECO:0000259" key="17">
    <source>
        <dbReference type="Pfam" id="PF03717"/>
    </source>
</evidence>
<evidence type="ECO:0000256" key="8">
    <source>
        <dbReference type="ARBA" id="ARBA00022801"/>
    </source>
</evidence>
<evidence type="ECO:0000256" key="5">
    <source>
        <dbReference type="ARBA" id="ARBA00022645"/>
    </source>
</evidence>
<evidence type="ECO:0000256" key="13">
    <source>
        <dbReference type="ARBA" id="ARBA00023316"/>
    </source>
</evidence>